<dbReference type="InterPro" id="IPR039426">
    <property type="entry name" value="TonB-dep_rcpt-like"/>
</dbReference>
<evidence type="ECO:0000256" key="5">
    <source>
        <dbReference type="ARBA" id="ARBA00022692"/>
    </source>
</evidence>
<keyword evidence="16" id="KW-1185">Reference proteome</keyword>
<keyword evidence="8 15" id="KW-0675">Receptor</keyword>
<reference evidence="16" key="1">
    <citation type="journal article" date="2019" name="Int. J. Syst. Evol. Microbiol.">
        <title>The Global Catalogue of Microorganisms (GCM) 10K type strain sequencing project: providing services to taxonomists for standard genome sequencing and annotation.</title>
        <authorList>
            <consortium name="The Broad Institute Genomics Platform"/>
            <consortium name="The Broad Institute Genome Sequencing Center for Infectious Disease"/>
            <person name="Wu L."/>
            <person name="Ma J."/>
        </authorList>
    </citation>
    <scope>NUCLEOTIDE SEQUENCE [LARGE SCALE GENOMIC DNA]</scope>
    <source>
        <strain evidence="16">CGMCC 4.7608</strain>
    </source>
</reference>
<dbReference type="Gene3D" id="2.40.170.20">
    <property type="entry name" value="TonB-dependent receptor, beta-barrel domain"/>
    <property type="match status" value="1"/>
</dbReference>
<feature type="domain" description="TonB-dependent receptor plug" evidence="14">
    <location>
        <begin position="47"/>
        <end position="160"/>
    </location>
</feature>
<evidence type="ECO:0000256" key="10">
    <source>
        <dbReference type="PROSITE-ProRule" id="PRU01360"/>
    </source>
</evidence>
<feature type="domain" description="TonB-dependent receptor-like beta-barrel" evidence="13">
    <location>
        <begin position="343"/>
        <end position="842"/>
    </location>
</feature>
<evidence type="ECO:0000256" key="3">
    <source>
        <dbReference type="ARBA" id="ARBA00022448"/>
    </source>
</evidence>
<dbReference type="Proteomes" id="UP001595999">
    <property type="component" value="Unassembled WGS sequence"/>
</dbReference>
<evidence type="ECO:0000256" key="9">
    <source>
        <dbReference type="ARBA" id="ARBA00023237"/>
    </source>
</evidence>
<evidence type="ECO:0000313" key="15">
    <source>
        <dbReference type="EMBL" id="MFC4490436.1"/>
    </source>
</evidence>
<dbReference type="SUPFAM" id="SSF56935">
    <property type="entry name" value="Porins"/>
    <property type="match status" value="1"/>
</dbReference>
<accession>A0ABV8ZY82</accession>
<proteinExistence type="inferred from homology"/>
<sequence length="882" mass="95957">MKLNNLACAAAAMGMALGAQARAEEAEVLERVTVTGSNIKRIGKEKALAVEVIKKEDIDKTGASTVIQLLDRLPAVGSLLAGTNSGSFAAGAATAGLRGMSSKYVLVLLNGRRLPNYAMFISGSDAFVDLNTLPLSVIESVEILRDGASAIYGSDAVAGVINFKTKRNYRGASASTRLGQNLDGDGNEQSLNLSGGFGDLDQDGQNLLLSFDVYHREPVFSRNHATTRSNDYRFLGGLDVRSGAQWGYWNDRTPNPGKTNALAKPLPGCPPSRLTSRPSGSVLCVSDVDELGTQLAPRTSRYGLLANYIRRVDGDAEFFAELGVNRSETPLDGGYSFVQAIVTPSWAIYPRDGGLGAIYPDFKPTDNLQITRNLSENGRRLNEIRSDTYRAVLGGRVLRRGWDMEGSLNLGLNKVDARQSNVVLNDAFLAMLKNGANGQPLYDPFSQNNAAAALRPYLATIANTSSSRLSAFEFKASQDEWFKLPAGAVGVAAGLQWSHESVDARPDPLLQSGKIMNFAVQQSLRASRSVLSAFGEVNLPVLKNLELQLALRADRYNDFGDTFNPKLTFAFRPWEPAMLRGSATTGFKAPTLPQLYASRQAYASVYDYAQCADRGIPRERCGLGSNQLRSGGNAQLKPEDSRNYALGLVLQPSKALSATVDWYQIEVSNTVQSLDPQYVLDNPGRFPGFVVRKPSDMPGVRGDIEYISAPYMNIGKTRTRGVDIDVQYDWSLGVYGKLKFRNAQNRIFSYQESQTETDPLLEYADYGAQPRWKNVFEVTYSKAAYSLGLAARSYASYKNQYSQLYGHGGKLKQRVASYTALDLNFGLAPFKGFKVNGGIRNLGDRRPSYATGEGFGSGVAGYSGAATDLWGRMLYLSASYAF</sequence>
<dbReference type="PROSITE" id="PS52016">
    <property type="entry name" value="TONB_DEPENDENT_REC_3"/>
    <property type="match status" value="1"/>
</dbReference>
<evidence type="ECO:0000256" key="11">
    <source>
        <dbReference type="RuleBase" id="RU003357"/>
    </source>
</evidence>
<evidence type="ECO:0000256" key="8">
    <source>
        <dbReference type="ARBA" id="ARBA00023170"/>
    </source>
</evidence>
<comment type="subcellular location">
    <subcellularLocation>
        <location evidence="1 10">Cell outer membrane</location>
        <topology evidence="1 10">Multi-pass membrane protein</topology>
    </subcellularLocation>
</comment>
<evidence type="ECO:0000259" key="14">
    <source>
        <dbReference type="Pfam" id="PF07715"/>
    </source>
</evidence>
<comment type="similarity">
    <text evidence="2 10 11">Belongs to the TonB-dependent receptor family.</text>
</comment>
<keyword evidence="3 10" id="KW-0813">Transport</keyword>
<evidence type="ECO:0000259" key="13">
    <source>
        <dbReference type="Pfam" id="PF00593"/>
    </source>
</evidence>
<dbReference type="InterPro" id="IPR036942">
    <property type="entry name" value="Beta-barrel_TonB_sf"/>
</dbReference>
<evidence type="ECO:0000256" key="7">
    <source>
        <dbReference type="ARBA" id="ARBA00023136"/>
    </source>
</evidence>
<dbReference type="Pfam" id="PF07715">
    <property type="entry name" value="Plug"/>
    <property type="match status" value="1"/>
</dbReference>
<dbReference type="InterPro" id="IPR012910">
    <property type="entry name" value="Plug_dom"/>
</dbReference>
<dbReference type="RefSeq" id="WP_231465376.1">
    <property type="nucleotide sequence ID" value="NZ_JAJOHW010000198.1"/>
</dbReference>
<dbReference type="InterPro" id="IPR037066">
    <property type="entry name" value="Plug_dom_sf"/>
</dbReference>
<dbReference type="Pfam" id="PF00593">
    <property type="entry name" value="TonB_dep_Rec_b-barrel"/>
    <property type="match status" value="1"/>
</dbReference>
<evidence type="ECO:0000256" key="12">
    <source>
        <dbReference type="SAM" id="SignalP"/>
    </source>
</evidence>
<feature type="signal peptide" evidence="12">
    <location>
        <begin position="1"/>
        <end position="21"/>
    </location>
</feature>
<dbReference type="Gene3D" id="2.170.130.10">
    <property type="entry name" value="TonB-dependent receptor, plug domain"/>
    <property type="match status" value="1"/>
</dbReference>
<evidence type="ECO:0000256" key="4">
    <source>
        <dbReference type="ARBA" id="ARBA00022452"/>
    </source>
</evidence>
<dbReference type="InterPro" id="IPR000531">
    <property type="entry name" value="Beta-barrel_TonB"/>
</dbReference>
<organism evidence="15 16">
    <name type="scientific">Chromobacterium aquaticum</name>
    <dbReference type="NCBI Taxonomy" id="467180"/>
    <lineage>
        <taxon>Bacteria</taxon>
        <taxon>Pseudomonadati</taxon>
        <taxon>Pseudomonadota</taxon>
        <taxon>Betaproteobacteria</taxon>
        <taxon>Neisseriales</taxon>
        <taxon>Chromobacteriaceae</taxon>
        <taxon>Chromobacterium</taxon>
    </lineage>
</organism>
<gene>
    <name evidence="15" type="ORF">ACFO0R_12500</name>
</gene>
<comment type="caution">
    <text evidence="15">The sequence shown here is derived from an EMBL/GenBank/DDBJ whole genome shotgun (WGS) entry which is preliminary data.</text>
</comment>
<keyword evidence="4 10" id="KW-1134">Transmembrane beta strand</keyword>
<dbReference type="PANTHER" id="PTHR47234">
    <property type="match status" value="1"/>
</dbReference>
<evidence type="ECO:0000256" key="1">
    <source>
        <dbReference type="ARBA" id="ARBA00004571"/>
    </source>
</evidence>
<evidence type="ECO:0000313" key="16">
    <source>
        <dbReference type="Proteomes" id="UP001595999"/>
    </source>
</evidence>
<protein>
    <submittedName>
        <fullName evidence="15">TonB-dependent receptor plug domain-containing protein</fullName>
    </submittedName>
</protein>
<feature type="chain" id="PRO_5047303558" evidence="12">
    <location>
        <begin position="22"/>
        <end position="882"/>
    </location>
</feature>
<evidence type="ECO:0000256" key="6">
    <source>
        <dbReference type="ARBA" id="ARBA00023077"/>
    </source>
</evidence>
<keyword evidence="12" id="KW-0732">Signal</keyword>
<name>A0ABV8ZY82_9NEIS</name>
<keyword evidence="5 10" id="KW-0812">Transmembrane</keyword>
<evidence type="ECO:0000256" key="2">
    <source>
        <dbReference type="ARBA" id="ARBA00009810"/>
    </source>
</evidence>
<dbReference type="PANTHER" id="PTHR47234:SF2">
    <property type="entry name" value="TONB-DEPENDENT RECEPTOR"/>
    <property type="match status" value="1"/>
</dbReference>
<dbReference type="EMBL" id="JBHSEK010000007">
    <property type="protein sequence ID" value="MFC4490436.1"/>
    <property type="molecule type" value="Genomic_DNA"/>
</dbReference>
<keyword evidence="9 10" id="KW-0998">Cell outer membrane</keyword>
<keyword evidence="6 11" id="KW-0798">TonB box</keyword>
<keyword evidence="7 10" id="KW-0472">Membrane</keyword>